<dbReference type="Proteomes" id="UP001152888">
    <property type="component" value="Unassembled WGS sequence"/>
</dbReference>
<dbReference type="AlphaFoldDB" id="A0A9P0NUR2"/>
<evidence type="ECO:0000313" key="1">
    <source>
        <dbReference type="EMBL" id="CAH1954794.1"/>
    </source>
</evidence>
<comment type="caution">
    <text evidence="1">The sequence shown here is derived from an EMBL/GenBank/DDBJ whole genome shotgun (WGS) entry which is preliminary data.</text>
</comment>
<proteinExistence type="predicted"/>
<gene>
    <name evidence="1" type="ORF">ACAOBT_LOCUS722</name>
</gene>
<protein>
    <submittedName>
        <fullName evidence="1">Uncharacterized protein</fullName>
    </submittedName>
</protein>
<accession>A0A9P0NUR2</accession>
<evidence type="ECO:0000313" key="2">
    <source>
        <dbReference type="Proteomes" id="UP001152888"/>
    </source>
</evidence>
<organism evidence="1 2">
    <name type="scientific">Acanthoscelides obtectus</name>
    <name type="common">Bean weevil</name>
    <name type="synonym">Bruchus obtectus</name>
    <dbReference type="NCBI Taxonomy" id="200917"/>
    <lineage>
        <taxon>Eukaryota</taxon>
        <taxon>Metazoa</taxon>
        <taxon>Ecdysozoa</taxon>
        <taxon>Arthropoda</taxon>
        <taxon>Hexapoda</taxon>
        <taxon>Insecta</taxon>
        <taxon>Pterygota</taxon>
        <taxon>Neoptera</taxon>
        <taxon>Endopterygota</taxon>
        <taxon>Coleoptera</taxon>
        <taxon>Polyphaga</taxon>
        <taxon>Cucujiformia</taxon>
        <taxon>Chrysomeloidea</taxon>
        <taxon>Chrysomelidae</taxon>
        <taxon>Bruchinae</taxon>
        <taxon>Bruchini</taxon>
        <taxon>Acanthoscelides</taxon>
    </lineage>
</organism>
<dbReference type="EMBL" id="CAKOFQ010006656">
    <property type="protein sequence ID" value="CAH1954794.1"/>
    <property type="molecule type" value="Genomic_DNA"/>
</dbReference>
<sequence>MERWPGAFIIEAYSKNTRTQVQDKGFVFTSILGKFRETLSALNVKRSGRPRTVTTPDSVEAGRVAINQNPSGSVRKRIAIA</sequence>
<name>A0A9P0NUR2_ACAOB</name>
<reference evidence="1" key="1">
    <citation type="submission" date="2022-03" db="EMBL/GenBank/DDBJ databases">
        <authorList>
            <person name="Sayadi A."/>
        </authorList>
    </citation>
    <scope>NUCLEOTIDE SEQUENCE</scope>
</reference>
<keyword evidence="2" id="KW-1185">Reference proteome</keyword>